<gene>
    <name evidence="1" type="ORF">SCALOS_LOCUS4205</name>
</gene>
<dbReference type="EMBL" id="CAJVPM010005463">
    <property type="protein sequence ID" value="CAG8524477.1"/>
    <property type="molecule type" value="Genomic_DNA"/>
</dbReference>
<proteinExistence type="predicted"/>
<feature type="non-terminal residue" evidence="1">
    <location>
        <position position="1"/>
    </location>
</feature>
<organism evidence="1 2">
    <name type="scientific">Scutellospora calospora</name>
    <dbReference type="NCBI Taxonomy" id="85575"/>
    <lineage>
        <taxon>Eukaryota</taxon>
        <taxon>Fungi</taxon>
        <taxon>Fungi incertae sedis</taxon>
        <taxon>Mucoromycota</taxon>
        <taxon>Glomeromycotina</taxon>
        <taxon>Glomeromycetes</taxon>
        <taxon>Diversisporales</taxon>
        <taxon>Gigasporaceae</taxon>
        <taxon>Scutellospora</taxon>
    </lineage>
</organism>
<reference evidence="1" key="1">
    <citation type="submission" date="2021-06" db="EMBL/GenBank/DDBJ databases">
        <authorList>
            <person name="Kallberg Y."/>
            <person name="Tangrot J."/>
            <person name="Rosling A."/>
        </authorList>
    </citation>
    <scope>NUCLEOTIDE SEQUENCE</scope>
    <source>
        <strain evidence="1">AU212A</strain>
    </source>
</reference>
<accession>A0ACA9LDE2</accession>
<evidence type="ECO:0000313" key="1">
    <source>
        <dbReference type="EMBL" id="CAG8524477.1"/>
    </source>
</evidence>
<evidence type="ECO:0000313" key="2">
    <source>
        <dbReference type="Proteomes" id="UP000789860"/>
    </source>
</evidence>
<protein>
    <submittedName>
        <fullName evidence="1">4790_t:CDS:1</fullName>
    </submittedName>
</protein>
<sequence length="143" mass="16671">SQEESSSSLQKSIYTNETDSKNDSNSTSSITNILISTKKKRNRSKKSFVWKYFEVVEKKDRKKDICQVMVKKNGEDKKCETEYFHDNSISNMIAHLRSHNIVDNKKLKSETQQNRQATLTEMIRSDIPHKSDKQRELNKAVVE</sequence>
<name>A0ACA9LDE2_9GLOM</name>
<comment type="caution">
    <text evidence="1">The sequence shown here is derived from an EMBL/GenBank/DDBJ whole genome shotgun (WGS) entry which is preliminary data.</text>
</comment>
<keyword evidence="2" id="KW-1185">Reference proteome</keyword>
<dbReference type="Proteomes" id="UP000789860">
    <property type="component" value="Unassembled WGS sequence"/>
</dbReference>